<evidence type="ECO:0000313" key="4">
    <source>
        <dbReference type="EMBL" id="AYF73178.1"/>
    </source>
</evidence>
<dbReference type="Proteomes" id="UP000267164">
    <property type="component" value="Chromosome"/>
</dbReference>
<keyword evidence="2 4" id="KW-0418">Kinase</keyword>
<evidence type="ECO:0000256" key="1">
    <source>
        <dbReference type="ARBA" id="ARBA00022679"/>
    </source>
</evidence>
<dbReference type="KEGG" id="nyu:D7D52_04060"/>
<dbReference type="PANTHER" id="PTHR10584:SF166">
    <property type="entry name" value="RIBOKINASE"/>
    <property type="match status" value="1"/>
</dbReference>
<dbReference type="GO" id="GO:0005829">
    <property type="term" value="C:cytosol"/>
    <property type="evidence" value="ECO:0007669"/>
    <property type="project" value="TreeGrafter"/>
</dbReference>
<sequence length="297" mass="30804">MGSRSAVFAGLSTLDLAYAVDRYPAEDSKTQAGDLFLGAGGPAANAAVAYAFVSGRTPALVTALGKHALAELIRGDLRAHGVAARDLTPDGDQQPPVSSIIVATGAATRTIVSLDGSRIHPELDDAAIELLSTATVLLLDGHYPRPALRLAAAARAAGVPVVLDAGRWRPVHTELLSAVDIAICSHAFAPPGVSEGSADAVLDFLHAAGPRFAAISHGGAAIRYSMPGDRGAIHVPAAPAVDTLGAGDILHGAFCHFYERDADFPSALRQAAEIATLSCRYVGTREWMRHHASQSMR</sequence>
<dbReference type="SUPFAM" id="SSF53613">
    <property type="entry name" value="Ribokinase-like"/>
    <property type="match status" value="1"/>
</dbReference>
<evidence type="ECO:0000259" key="3">
    <source>
        <dbReference type="Pfam" id="PF00294"/>
    </source>
</evidence>
<dbReference type="InterPro" id="IPR011611">
    <property type="entry name" value="PfkB_dom"/>
</dbReference>
<protein>
    <submittedName>
        <fullName evidence="4">Sugar kinase</fullName>
    </submittedName>
</protein>
<accession>A0A386Z631</accession>
<dbReference type="EMBL" id="CP032568">
    <property type="protein sequence ID" value="AYF73178.1"/>
    <property type="molecule type" value="Genomic_DNA"/>
</dbReference>
<dbReference type="GO" id="GO:0016301">
    <property type="term" value="F:kinase activity"/>
    <property type="evidence" value="ECO:0007669"/>
    <property type="project" value="UniProtKB-KW"/>
</dbReference>
<reference evidence="4 5" key="1">
    <citation type="submission" date="2018-09" db="EMBL/GenBank/DDBJ databases">
        <title>Nocardia yunnanensis sp. nov., an actinomycete isolated from a soil sample.</title>
        <authorList>
            <person name="Zhang J."/>
        </authorList>
    </citation>
    <scope>NUCLEOTIDE SEQUENCE [LARGE SCALE GENOMIC DNA]</scope>
    <source>
        <strain evidence="4 5">CFHS0054</strain>
    </source>
</reference>
<evidence type="ECO:0000256" key="2">
    <source>
        <dbReference type="ARBA" id="ARBA00022777"/>
    </source>
</evidence>
<name>A0A386Z631_9NOCA</name>
<evidence type="ECO:0000313" key="5">
    <source>
        <dbReference type="Proteomes" id="UP000267164"/>
    </source>
</evidence>
<keyword evidence="1" id="KW-0808">Transferase</keyword>
<organism evidence="4 5">
    <name type="scientific">Nocardia yunnanensis</name>
    <dbReference type="NCBI Taxonomy" id="2382165"/>
    <lineage>
        <taxon>Bacteria</taxon>
        <taxon>Bacillati</taxon>
        <taxon>Actinomycetota</taxon>
        <taxon>Actinomycetes</taxon>
        <taxon>Mycobacteriales</taxon>
        <taxon>Nocardiaceae</taxon>
        <taxon>Nocardia</taxon>
    </lineage>
</organism>
<dbReference type="Gene3D" id="3.40.1190.20">
    <property type="match status" value="1"/>
</dbReference>
<dbReference type="AlphaFoldDB" id="A0A386Z631"/>
<dbReference type="Pfam" id="PF00294">
    <property type="entry name" value="PfkB"/>
    <property type="match status" value="1"/>
</dbReference>
<proteinExistence type="predicted"/>
<dbReference type="PANTHER" id="PTHR10584">
    <property type="entry name" value="SUGAR KINASE"/>
    <property type="match status" value="1"/>
</dbReference>
<dbReference type="OrthoDB" id="9795789at2"/>
<feature type="domain" description="Carbohydrate kinase PfkB" evidence="3">
    <location>
        <begin position="7"/>
        <end position="286"/>
    </location>
</feature>
<gene>
    <name evidence="4" type="ORF">D7D52_04060</name>
</gene>
<keyword evidence="5" id="KW-1185">Reference proteome</keyword>
<dbReference type="RefSeq" id="WP_120735116.1">
    <property type="nucleotide sequence ID" value="NZ_CP032568.1"/>
</dbReference>
<dbReference type="InterPro" id="IPR029056">
    <property type="entry name" value="Ribokinase-like"/>
</dbReference>